<keyword evidence="1" id="KW-1185">Reference proteome</keyword>
<evidence type="ECO:0000313" key="2">
    <source>
        <dbReference type="RefSeq" id="XP_002739121.1"/>
    </source>
</evidence>
<dbReference type="GeneID" id="100370918"/>
<dbReference type="PANTHER" id="PTHR43143:SF1">
    <property type="entry name" value="SERINE_THREONINE-PROTEIN PHOSPHATASE CPPED1"/>
    <property type="match status" value="1"/>
</dbReference>
<sequence length="139" mass="16031">MQRERNQSDCTAIYGTAISSRSLDAQTSGCKHLVIFQHIPWFLKDPNEEKEYFNIELNLRLRMLDKFHKAGVKTIFCGHYHRNAGGFYQNMEEVVTSAMGCPLGDDKSGLRVVRVFDKEIKHQYYAMSEIPKTIDLQPS</sequence>
<protein>
    <submittedName>
        <fullName evidence="2">Calcineurin-like phosphoesterase domain-containing protein 1-like</fullName>
    </submittedName>
</protein>
<dbReference type="InterPro" id="IPR051918">
    <property type="entry name" value="STPP_CPPED1"/>
</dbReference>
<dbReference type="Gene3D" id="3.60.21.10">
    <property type="match status" value="1"/>
</dbReference>
<dbReference type="PANTHER" id="PTHR43143">
    <property type="entry name" value="METALLOPHOSPHOESTERASE, CALCINEURIN SUPERFAMILY"/>
    <property type="match status" value="1"/>
</dbReference>
<dbReference type="SUPFAM" id="SSF56300">
    <property type="entry name" value="Metallo-dependent phosphatases"/>
    <property type="match status" value="1"/>
</dbReference>
<evidence type="ECO:0000313" key="1">
    <source>
        <dbReference type="Proteomes" id="UP000694865"/>
    </source>
</evidence>
<organism evidence="1 2">
    <name type="scientific">Saccoglossus kowalevskii</name>
    <name type="common">Acorn worm</name>
    <dbReference type="NCBI Taxonomy" id="10224"/>
    <lineage>
        <taxon>Eukaryota</taxon>
        <taxon>Metazoa</taxon>
        <taxon>Hemichordata</taxon>
        <taxon>Enteropneusta</taxon>
        <taxon>Harrimaniidae</taxon>
        <taxon>Saccoglossus</taxon>
    </lineage>
</organism>
<dbReference type="InterPro" id="IPR029052">
    <property type="entry name" value="Metallo-depent_PP-like"/>
</dbReference>
<proteinExistence type="predicted"/>
<dbReference type="Proteomes" id="UP000694865">
    <property type="component" value="Unplaced"/>
</dbReference>
<reference evidence="2" key="1">
    <citation type="submission" date="2025-08" db="UniProtKB">
        <authorList>
            <consortium name="RefSeq"/>
        </authorList>
    </citation>
    <scope>IDENTIFICATION</scope>
    <source>
        <tissue evidence="2">Testes</tissue>
    </source>
</reference>
<dbReference type="RefSeq" id="XP_002739121.1">
    <property type="nucleotide sequence ID" value="XM_002739075.2"/>
</dbReference>
<gene>
    <name evidence="2" type="primary">LOC100370918</name>
</gene>
<name>A0ABM0GWW0_SACKO</name>
<accession>A0ABM0GWW0</accession>